<comment type="caution">
    <text evidence="2">The sequence shown here is derived from an EMBL/GenBank/DDBJ whole genome shotgun (WGS) entry which is preliminary data.</text>
</comment>
<evidence type="ECO:0000313" key="2">
    <source>
        <dbReference type="EMBL" id="EPX61614.1"/>
    </source>
</evidence>
<keyword evidence="3" id="KW-1185">Reference proteome</keyword>
<protein>
    <submittedName>
        <fullName evidence="2">Uncharacterized protein</fullName>
    </submittedName>
</protein>
<feature type="region of interest" description="Disordered" evidence="1">
    <location>
        <begin position="35"/>
        <end position="54"/>
    </location>
</feature>
<sequence>MPRTALPSGGIRYIGHVHDERLPSPVLTLIVPATPPARADLARPSGWKTPPRQR</sequence>
<proteinExistence type="predicted"/>
<dbReference type="Proteomes" id="UP000011682">
    <property type="component" value="Unassembled WGS sequence"/>
</dbReference>
<accession>S9QK41</accession>
<organism evidence="2 3">
    <name type="scientific">Cystobacter fuscus (strain ATCC 25194 / DSM 2262 / NBRC 100088 / M29)</name>
    <dbReference type="NCBI Taxonomy" id="1242864"/>
    <lineage>
        <taxon>Bacteria</taxon>
        <taxon>Pseudomonadati</taxon>
        <taxon>Myxococcota</taxon>
        <taxon>Myxococcia</taxon>
        <taxon>Myxococcales</taxon>
        <taxon>Cystobacterineae</taxon>
        <taxon>Archangiaceae</taxon>
        <taxon>Cystobacter</taxon>
    </lineage>
</organism>
<gene>
    <name evidence="2" type="ORF">D187_010233</name>
</gene>
<evidence type="ECO:0000313" key="3">
    <source>
        <dbReference type="Proteomes" id="UP000011682"/>
    </source>
</evidence>
<name>S9QK41_CYSF2</name>
<dbReference type="EMBL" id="ANAH02000009">
    <property type="protein sequence ID" value="EPX61614.1"/>
    <property type="molecule type" value="Genomic_DNA"/>
</dbReference>
<reference evidence="2" key="1">
    <citation type="submission" date="2013-05" db="EMBL/GenBank/DDBJ databases">
        <title>Genome assembly of Cystobacter fuscus DSM 2262.</title>
        <authorList>
            <person name="Sharma G."/>
            <person name="Khatri I."/>
            <person name="Kaur C."/>
            <person name="Mayilraj S."/>
            <person name="Subramanian S."/>
        </authorList>
    </citation>
    <scope>NUCLEOTIDE SEQUENCE [LARGE SCALE GENOMIC DNA]</scope>
    <source>
        <strain evidence="2">DSM 2262</strain>
    </source>
</reference>
<evidence type="ECO:0000256" key="1">
    <source>
        <dbReference type="SAM" id="MobiDB-lite"/>
    </source>
</evidence>
<dbReference type="AlphaFoldDB" id="S9QK41"/>